<accession>A0ABQ2JRM1</accession>
<organism evidence="1 2">
    <name type="scientific">Streptomyces kronopolitis</name>
    <dbReference type="NCBI Taxonomy" id="1612435"/>
    <lineage>
        <taxon>Bacteria</taxon>
        <taxon>Bacillati</taxon>
        <taxon>Actinomycetota</taxon>
        <taxon>Actinomycetes</taxon>
        <taxon>Kitasatosporales</taxon>
        <taxon>Streptomycetaceae</taxon>
        <taxon>Streptomyces</taxon>
    </lineage>
</organism>
<evidence type="ECO:0000313" key="1">
    <source>
        <dbReference type="EMBL" id="GGN53544.1"/>
    </source>
</evidence>
<name>A0ABQ2JRM1_9ACTN</name>
<proteinExistence type="predicted"/>
<dbReference type="RefSeq" id="WP_189100894.1">
    <property type="nucleotide sequence ID" value="NZ_BMND01000021.1"/>
</dbReference>
<comment type="caution">
    <text evidence="1">The sequence shown here is derived from an EMBL/GenBank/DDBJ whole genome shotgun (WGS) entry which is preliminary data.</text>
</comment>
<dbReference type="Proteomes" id="UP000600080">
    <property type="component" value="Unassembled WGS sequence"/>
</dbReference>
<reference evidence="2" key="1">
    <citation type="journal article" date="2019" name="Int. J. Syst. Evol. Microbiol.">
        <title>The Global Catalogue of Microorganisms (GCM) 10K type strain sequencing project: providing services to taxonomists for standard genome sequencing and annotation.</title>
        <authorList>
            <consortium name="The Broad Institute Genomics Platform"/>
            <consortium name="The Broad Institute Genome Sequencing Center for Infectious Disease"/>
            <person name="Wu L."/>
            <person name="Ma J."/>
        </authorList>
    </citation>
    <scope>NUCLEOTIDE SEQUENCE [LARGE SCALE GENOMIC DNA]</scope>
    <source>
        <strain evidence="2">CGMCC 4.7323</strain>
    </source>
</reference>
<sequence>MVTDRTAPVETATLAAEVEGLLAPAEADGVFRDTRECSSALLIFGLLLISPPTPRPKTDNR</sequence>
<dbReference type="EMBL" id="BMND01000021">
    <property type="protein sequence ID" value="GGN53544.1"/>
    <property type="molecule type" value="Genomic_DNA"/>
</dbReference>
<gene>
    <name evidence="1" type="ORF">GCM10012285_45620</name>
</gene>
<dbReference type="GeneID" id="301550257"/>
<evidence type="ECO:0000313" key="2">
    <source>
        <dbReference type="Proteomes" id="UP000600080"/>
    </source>
</evidence>
<keyword evidence="2" id="KW-1185">Reference proteome</keyword>
<protein>
    <submittedName>
        <fullName evidence="1">Uncharacterized protein</fullName>
    </submittedName>
</protein>